<organism evidence="2 3">
    <name type="scientific">Mycolicibacterium mageritense</name>
    <name type="common">Mycobacterium mageritense</name>
    <dbReference type="NCBI Taxonomy" id="53462"/>
    <lineage>
        <taxon>Bacteria</taxon>
        <taxon>Bacillati</taxon>
        <taxon>Actinomycetota</taxon>
        <taxon>Actinomycetes</taxon>
        <taxon>Mycobacteriales</taxon>
        <taxon>Mycobacteriaceae</taxon>
        <taxon>Mycolicibacterium</taxon>
    </lineage>
</organism>
<gene>
    <name evidence="2" type="ORF">hbim_01019</name>
</gene>
<feature type="transmembrane region" description="Helical" evidence="1">
    <location>
        <begin position="79"/>
        <end position="102"/>
    </location>
</feature>
<dbReference type="Proteomes" id="UP001241092">
    <property type="component" value="Chromosome"/>
</dbReference>
<reference evidence="2" key="1">
    <citation type="submission" date="2023-03" db="EMBL/GenBank/DDBJ databases">
        <title>Draft genome sequence of a Mycolicibacterium mageritense strain H4_3_1 isolated from a hybrid biological-inorganic system reactor.</title>
        <authorList>
            <person name="Feng X."/>
            <person name="Kazama D."/>
            <person name="Sato K."/>
            <person name="Kobayashi H."/>
        </authorList>
    </citation>
    <scope>NUCLEOTIDE SEQUENCE</scope>
    <source>
        <strain evidence="2">H4_3_1</strain>
    </source>
</reference>
<accession>A0AAI8XLS4</accession>
<keyword evidence="1" id="KW-0472">Membrane</keyword>
<keyword evidence="1" id="KW-1133">Transmembrane helix</keyword>
<protein>
    <submittedName>
        <fullName evidence="2">Uncharacterized protein</fullName>
    </submittedName>
</protein>
<dbReference type="EMBL" id="AP027452">
    <property type="protein sequence ID" value="BDY27102.1"/>
    <property type="molecule type" value="Genomic_DNA"/>
</dbReference>
<name>A0AAI8XLS4_MYCME</name>
<evidence type="ECO:0000313" key="3">
    <source>
        <dbReference type="Proteomes" id="UP001241092"/>
    </source>
</evidence>
<keyword evidence="1" id="KW-0812">Transmembrane</keyword>
<feature type="transmembrane region" description="Helical" evidence="1">
    <location>
        <begin position="114"/>
        <end position="133"/>
    </location>
</feature>
<evidence type="ECO:0000313" key="2">
    <source>
        <dbReference type="EMBL" id="BDY27102.1"/>
    </source>
</evidence>
<evidence type="ECO:0000256" key="1">
    <source>
        <dbReference type="SAM" id="Phobius"/>
    </source>
</evidence>
<proteinExistence type="predicted"/>
<sequence>MDRIRRMRVARAVGHVSWWLFVVARLMSEPGWTMGGMPRRYADYSDGSLFGSGLGSADYGWTAYEPLTTRTPSAFADPFFAANIITTVMLIALAATVIAALVEAILGRRWRVGAATVLAPVIGAAIILTALYERSGFLGGGHLDLPPLVVFVLVLFGVAVREVWSRTIAPRLLAADPGTTAE</sequence>
<feature type="transmembrane region" description="Helical" evidence="1">
    <location>
        <begin position="145"/>
        <end position="164"/>
    </location>
</feature>
<dbReference type="AlphaFoldDB" id="A0AAI8XLS4"/>